<keyword evidence="3" id="KW-1185">Reference proteome</keyword>
<evidence type="ECO:0000256" key="1">
    <source>
        <dbReference type="SAM" id="MobiDB-lite"/>
    </source>
</evidence>
<reference evidence="2 3" key="1">
    <citation type="submission" date="2020-05" db="EMBL/GenBank/DDBJ databases">
        <title>Azospirillum oleiclasticum sp. nov, a nitrogen-fixing and heavy crude oil-emulsifying bacterium isolated from the crude oil of Yumen Oilfield.</title>
        <authorList>
            <person name="Wu D."/>
            <person name="Cai M."/>
            <person name="Zhang X."/>
        </authorList>
    </citation>
    <scope>NUCLEOTIDE SEQUENCE [LARGE SCALE GENOMIC DNA]</scope>
    <source>
        <strain evidence="2 3">ROY-1-1-2</strain>
    </source>
</reference>
<evidence type="ECO:0000313" key="2">
    <source>
        <dbReference type="EMBL" id="NYZ24496.1"/>
    </source>
</evidence>
<evidence type="ECO:0000313" key="3">
    <source>
        <dbReference type="Proteomes" id="UP000584642"/>
    </source>
</evidence>
<sequence>MAAPKTRPAPARPSPAHPSPAHPAPEAATAAADDAPGPDGASDIRRAAAALKVPAKRLLAARIDGDCVFAVTVDGQKLTGALP</sequence>
<dbReference type="RefSeq" id="WP_180286275.1">
    <property type="nucleotide sequence ID" value="NZ_JABFDB010000041.1"/>
</dbReference>
<comment type="caution">
    <text evidence="2">The sequence shown here is derived from an EMBL/GenBank/DDBJ whole genome shotgun (WGS) entry which is preliminary data.</text>
</comment>
<feature type="region of interest" description="Disordered" evidence="1">
    <location>
        <begin position="1"/>
        <end position="43"/>
    </location>
</feature>
<organism evidence="2 3">
    <name type="scientific">Azospirillum oleiclasticum</name>
    <dbReference type="NCBI Taxonomy" id="2735135"/>
    <lineage>
        <taxon>Bacteria</taxon>
        <taxon>Pseudomonadati</taxon>
        <taxon>Pseudomonadota</taxon>
        <taxon>Alphaproteobacteria</taxon>
        <taxon>Rhodospirillales</taxon>
        <taxon>Azospirillaceae</taxon>
        <taxon>Azospirillum</taxon>
    </lineage>
</organism>
<accession>A0ABX2TJT1</accession>
<name>A0ABX2TJT1_9PROT</name>
<proteinExistence type="predicted"/>
<feature type="compositionally biased region" description="Low complexity" evidence="1">
    <location>
        <begin position="24"/>
        <end position="41"/>
    </location>
</feature>
<dbReference type="EMBL" id="JABFDB010000041">
    <property type="protein sequence ID" value="NYZ24496.1"/>
    <property type="molecule type" value="Genomic_DNA"/>
</dbReference>
<dbReference type="Proteomes" id="UP000584642">
    <property type="component" value="Unassembled WGS sequence"/>
</dbReference>
<protein>
    <submittedName>
        <fullName evidence="2">Uncharacterized protein</fullName>
    </submittedName>
</protein>
<gene>
    <name evidence="2" type="ORF">HND93_32740</name>
</gene>
<feature type="compositionally biased region" description="Pro residues" evidence="1">
    <location>
        <begin position="10"/>
        <end position="23"/>
    </location>
</feature>